<dbReference type="Proteomes" id="UP000237662">
    <property type="component" value="Unassembled WGS sequence"/>
</dbReference>
<dbReference type="CDD" id="cd08267">
    <property type="entry name" value="MDR1"/>
    <property type="match status" value="1"/>
</dbReference>
<dbReference type="EMBL" id="PTJC01000007">
    <property type="protein sequence ID" value="PPK84523.1"/>
    <property type="molecule type" value="Genomic_DNA"/>
</dbReference>
<sequence>MNGYGAPERLGLAEIPIPDPGPGEVLVRVHHAAINDVDWSLVRGRPYVYRLLFGLRRPKHAVPGIELSGTVVKTGTGVDGFREGEAVFGDISGSGWGCLAEYAAVKATDLMARPQGLSSIMAAALPHAGMLAWQAIFRYGRLQAGERVLINGAGGGVGTLGLQLAKLYGATVTGVDAGPKLDRLRQLGFDRVIDYRQVDFTRTGATYDLIVDAKTNRSAFAYARALRPGGRYVTVGGTPATLVGILALRGFTGREMQIVALKPNRDLGELLPLVLSGKVVPEIDGPHPLATVPKLLRYFGNGEHQGKIIVELTNVNEA</sequence>
<dbReference type="Gene3D" id="3.40.50.720">
    <property type="entry name" value="NAD(P)-binding Rossmann-like Domain"/>
    <property type="match status" value="1"/>
</dbReference>
<dbReference type="GO" id="GO:0016491">
    <property type="term" value="F:oxidoreductase activity"/>
    <property type="evidence" value="ECO:0007669"/>
    <property type="project" value="InterPro"/>
</dbReference>
<feature type="domain" description="Enoyl reductase (ER)" evidence="1">
    <location>
        <begin position="5"/>
        <end position="310"/>
    </location>
</feature>
<proteinExistence type="predicted"/>
<reference evidence="2 3" key="1">
    <citation type="submission" date="2018-02" db="EMBL/GenBank/DDBJ databases">
        <title>Genomic Encyclopedia of Archaeal and Bacterial Type Strains, Phase II (KMG-II): from individual species to whole genera.</title>
        <authorList>
            <person name="Goeker M."/>
        </authorList>
    </citation>
    <scope>NUCLEOTIDE SEQUENCE [LARGE SCALE GENOMIC DNA]</scope>
    <source>
        <strain evidence="2 3">DSM 29526</strain>
    </source>
</reference>
<dbReference type="Pfam" id="PF08240">
    <property type="entry name" value="ADH_N"/>
    <property type="match status" value="1"/>
</dbReference>
<dbReference type="InterPro" id="IPR036291">
    <property type="entry name" value="NAD(P)-bd_dom_sf"/>
</dbReference>
<dbReference type="Gene3D" id="3.90.180.10">
    <property type="entry name" value="Medium-chain alcohol dehydrogenases, catalytic domain"/>
    <property type="match status" value="1"/>
</dbReference>
<organism evidence="2 3">
    <name type="scientific">Neolewinella xylanilytica</name>
    <dbReference type="NCBI Taxonomy" id="1514080"/>
    <lineage>
        <taxon>Bacteria</taxon>
        <taxon>Pseudomonadati</taxon>
        <taxon>Bacteroidota</taxon>
        <taxon>Saprospiria</taxon>
        <taxon>Saprospirales</taxon>
        <taxon>Lewinellaceae</taxon>
        <taxon>Neolewinella</taxon>
    </lineage>
</organism>
<dbReference type="InterPro" id="IPR052733">
    <property type="entry name" value="Chloroplast_QOR"/>
</dbReference>
<dbReference type="Pfam" id="PF13602">
    <property type="entry name" value="ADH_zinc_N_2"/>
    <property type="match status" value="1"/>
</dbReference>
<evidence type="ECO:0000259" key="1">
    <source>
        <dbReference type="SMART" id="SM00829"/>
    </source>
</evidence>
<dbReference type="PANTHER" id="PTHR44013">
    <property type="entry name" value="ZINC-TYPE ALCOHOL DEHYDROGENASE-LIKE PROTEIN C16A3.02C"/>
    <property type="match status" value="1"/>
</dbReference>
<dbReference type="InterPro" id="IPR011032">
    <property type="entry name" value="GroES-like_sf"/>
</dbReference>
<dbReference type="AlphaFoldDB" id="A0A2S6I0W9"/>
<dbReference type="PANTHER" id="PTHR44013:SF1">
    <property type="entry name" value="ZINC-TYPE ALCOHOL DEHYDROGENASE-LIKE PROTEIN C16A3.02C"/>
    <property type="match status" value="1"/>
</dbReference>
<evidence type="ECO:0000313" key="2">
    <source>
        <dbReference type="EMBL" id="PPK84523.1"/>
    </source>
</evidence>
<dbReference type="SUPFAM" id="SSF51735">
    <property type="entry name" value="NAD(P)-binding Rossmann-fold domains"/>
    <property type="match status" value="1"/>
</dbReference>
<protein>
    <submittedName>
        <fullName evidence="2">NADPH:quinone reductase-like Zn-dependent oxidoreductase</fullName>
    </submittedName>
</protein>
<dbReference type="InterPro" id="IPR020843">
    <property type="entry name" value="ER"/>
</dbReference>
<comment type="caution">
    <text evidence="2">The sequence shown here is derived from an EMBL/GenBank/DDBJ whole genome shotgun (WGS) entry which is preliminary data.</text>
</comment>
<dbReference type="SMART" id="SM00829">
    <property type="entry name" value="PKS_ER"/>
    <property type="match status" value="1"/>
</dbReference>
<evidence type="ECO:0000313" key="3">
    <source>
        <dbReference type="Proteomes" id="UP000237662"/>
    </source>
</evidence>
<dbReference type="SUPFAM" id="SSF50129">
    <property type="entry name" value="GroES-like"/>
    <property type="match status" value="1"/>
</dbReference>
<name>A0A2S6I0W9_9BACT</name>
<dbReference type="PROSITE" id="PS01162">
    <property type="entry name" value="QOR_ZETA_CRYSTAL"/>
    <property type="match status" value="1"/>
</dbReference>
<gene>
    <name evidence="2" type="ORF">CLV84_3683</name>
</gene>
<dbReference type="InterPro" id="IPR013154">
    <property type="entry name" value="ADH-like_N"/>
</dbReference>
<dbReference type="GO" id="GO:0008270">
    <property type="term" value="F:zinc ion binding"/>
    <property type="evidence" value="ECO:0007669"/>
    <property type="project" value="InterPro"/>
</dbReference>
<accession>A0A2S6I0W9</accession>
<dbReference type="InterPro" id="IPR002364">
    <property type="entry name" value="Quin_OxRdtase/zeta-crystal_CS"/>
</dbReference>
<keyword evidence="3" id="KW-1185">Reference proteome</keyword>